<gene>
    <name evidence="2" type="ORF">mMyoMyo1_010792</name>
</gene>
<name>A0A7J7Z6Z7_MYOMY</name>
<comment type="caution">
    <text evidence="2">The sequence shown here is derived from an EMBL/GenBank/DDBJ whole genome shotgun (WGS) entry which is preliminary data.</text>
</comment>
<protein>
    <submittedName>
        <fullName evidence="2">Uncharacterized protein</fullName>
    </submittedName>
</protein>
<dbReference type="Proteomes" id="UP000527355">
    <property type="component" value="Unassembled WGS sequence"/>
</dbReference>
<sequence>MSFTSSPRKRFGRKSQSCGPAGRTVAQAPLRGGAASMALTLGGSCTSWKRTRFRGFKMLSALARLLRQLEEEVALPRRATPSPWEQKPRERWVRRPQRPARRWPQPPPAGVMLADPGAQGCWAGRSYGRKTRCRLVPEEALQVEAG</sequence>
<accession>A0A7J7Z6Z7</accession>
<evidence type="ECO:0000256" key="1">
    <source>
        <dbReference type="SAM" id="MobiDB-lite"/>
    </source>
</evidence>
<organism evidence="2 3">
    <name type="scientific">Myotis myotis</name>
    <name type="common">Greater mouse-eared bat</name>
    <name type="synonym">Vespertilio myotis</name>
    <dbReference type="NCBI Taxonomy" id="51298"/>
    <lineage>
        <taxon>Eukaryota</taxon>
        <taxon>Metazoa</taxon>
        <taxon>Chordata</taxon>
        <taxon>Craniata</taxon>
        <taxon>Vertebrata</taxon>
        <taxon>Euteleostomi</taxon>
        <taxon>Mammalia</taxon>
        <taxon>Eutheria</taxon>
        <taxon>Laurasiatheria</taxon>
        <taxon>Chiroptera</taxon>
        <taxon>Yangochiroptera</taxon>
        <taxon>Vespertilionidae</taxon>
        <taxon>Myotis</taxon>
    </lineage>
</organism>
<dbReference type="AlphaFoldDB" id="A0A7J7Z6Z7"/>
<evidence type="ECO:0000313" key="2">
    <source>
        <dbReference type="EMBL" id="KAF6369470.1"/>
    </source>
</evidence>
<keyword evidence="3" id="KW-1185">Reference proteome</keyword>
<feature type="region of interest" description="Disordered" evidence="1">
    <location>
        <begin position="1"/>
        <end position="25"/>
    </location>
</feature>
<proteinExistence type="predicted"/>
<reference evidence="2 3" key="1">
    <citation type="journal article" date="2020" name="Nature">
        <title>Six reference-quality genomes reveal evolution of bat adaptations.</title>
        <authorList>
            <person name="Jebb D."/>
            <person name="Huang Z."/>
            <person name="Pippel M."/>
            <person name="Hughes G.M."/>
            <person name="Lavrichenko K."/>
            <person name="Devanna P."/>
            <person name="Winkler S."/>
            <person name="Jermiin L.S."/>
            <person name="Skirmuntt E.C."/>
            <person name="Katzourakis A."/>
            <person name="Burkitt-Gray L."/>
            <person name="Ray D.A."/>
            <person name="Sullivan K.A.M."/>
            <person name="Roscito J.G."/>
            <person name="Kirilenko B.M."/>
            <person name="Davalos L.M."/>
            <person name="Corthals A.P."/>
            <person name="Power M.L."/>
            <person name="Jones G."/>
            <person name="Ransome R.D."/>
            <person name="Dechmann D.K.N."/>
            <person name="Locatelli A.G."/>
            <person name="Puechmaille S.J."/>
            <person name="Fedrigo O."/>
            <person name="Jarvis E.D."/>
            <person name="Hiller M."/>
            <person name="Vernes S.C."/>
            <person name="Myers E.W."/>
            <person name="Teeling E.C."/>
        </authorList>
    </citation>
    <scope>NUCLEOTIDE SEQUENCE [LARGE SCALE GENOMIC DNA]</scope>
    <source>
        <strain evidence="2">MMyoMyo1</strain>
        <tissue evidence="2">Flight muscle</tissue>
    </source>
</reference>
<feature type="region of interest" description="Disordered" evidence="1">
    <location>
        <begin position="75"/>
        <end position="115"/>
    </location>
</feature>
<dbReference type="EMBL" id="JABWUV010000003">
    <property type="protein sequence ID" value="KAF6369470.1"/>
    <property type="molecule type" value="Genomic_DNA"/>
</dbReference>
<evidence type="ECO:0000313" key="3">
    <source>
        <dbReference type="Proteomes" id="UP000527355"/>
    </source>
</evidence>